<organism evidence="2 3">
    <name type="scientific">Trifolium medium</name>
    <dbReference type="NCBI Taxonomy" id="97028"/>
    <lineage>
        <taxon>Eukaryota</taxon>
        <taxon>Viridiplantae</taxon>
        <taxon>Streptophyta</taxon>
        <taxon>Embryophyta</taxon>
        <taxon>Tracheophyta</taxon>
        <taxon>Spermatophyta</taxon>
        <taxon>Magnoliopsida</taxon>
        <taxon>eudicotyledons</taxon>
        <taxon>Gunneridae</taxon>
        <taxon>Pentapetalae</taxon>
        <taxon>rosids</taxon>
        <taxon>fabids</taxon>
        <taxon>Fabales</taxon>
        <taxon>Fabaceae</taxon>
        <taxon>Papilionoideae</taxon>
        <taxon>50 kb inversion clade</taxon>
        <taxon>NPAAA clade</taxon>
        <taxon>Hologalegina</taxon>
        <taxon>IRL clade</taxon>
        <taxon>Trifolieae</taxon>
        <taxon>Trifolium</taxon>
    </lineage>
</organism>
<evidence type="ECO:0000313" key="2">
    <source>
        <dbReference type="EMBL" id="MCI79444.1"/>
    </source>
</evidence>
<feature type="region of interest" description="Disordered" evidence="1">
    <location>
        <begin position="1"/>
        <end position="62"/>
    </location>
</feature>
<dbReference type="Proteomes" id="UP000265520">
    <property type="component" value="Unassembled WGS sequence"/>
</dbReference>
<dbReference type="AlphaFoldDB" id="A0A392UTU3"/>
<dbReference type="EMBL" id="LXQA010973789">
    <property type="protein sequence ID" value="MCI79444.1"/>
    <property type="molecule type" value="Genomic_DNA"/>
</dbReference>
<evidence type="ECO:0000313" key="3">
    <source>
        <dbReference type="Proteomes" id="UP000265520"/>
    </source>
</evidence>
<name>A0A392UTU3_9FABA</name>
<keyword evidence="3" id="KW-1185">Reference proteome</keyword>
<accession>A0A392UTU3</accession>
<sequence length="62" mass="7441">MLDNVLQQKPRKRCRKDAERQQPPYRKGHRTIKKADFHPKTRENHRLWEGRALATTNNPQPP</sequence>
<feature type="compositionally biased region" description="Basic and acidic residues" evidence="1">
    <location>
        <begin position="33"/>
        <end position="49"/>
    </location>
</feature>
<evidence type="ECO:0000256" key="1">
    <source>
        <dbReference type="SAM" id="MobiDB-lite"/>
    </source>
</evidence>
<comment type="caution">
    <text evidence="2">The sequence shown here is derived from an EMBL/GenBank/DDBJ whole genome shotgun (WGS) entry which is preliminary data.</text>
</comment>
<reference evidence="2 3" key="1">
    <citation type="journal article" date="2018" name="Front. Plant Sci.">
        <title>Red Clover (Trifolium pratense) and Zigzag Clover (T. medium) - A Picture of Genomic Similarities and Differences.</title>
        <authorList>
            <person name="Dluhosova J."/>
            <person name="Istvanek J."/>
            <person name="Nedelnik J."/>
            <person name="Repkova J."/>
        </authorList>
    </citation>
    <scope>NUCLEOTIDE SEQUENCE [LARGE SCALE GENOMIC DNA]</scope>
    <source>
        <strain evidence="3">cv. 10/8</strain>
        <tissue evidence="2">Leaf</tissue>
    </source>
</reference>
<protein>
    <submittedName>
        <fullName evidence="2">Uncharacterized protein</fullName>
    </submittedName>
</protein>
<proteinExistence type="predicted"/>